<feature type="compositionally biased region" description="Polar residues" evidence="5">
    <location>
        <begin position="137"/>
        <end position="151"/>
    </location>
</feature>
<evidence type="ECO:0000256" key="3">
    <source>
        <dbReference type="ARBA" id="ARBA00022833"/>
    </source>
</evidence>
<dbReference type="Proteomes" id="UP000241818">
    <property type="component" value="Unassembled WGS sequence"/>
</dbReference>
<dbReference type="InterPro" id="IPR018527">
    <property type="entry name" value="Rubredoxin_Fe_BS"/>
</dbReference>
<dbReference type="PANTHER" id="PTHR10782">
    <property type="entry name" value="ZINC FINGER MIZ DOMAIN-CONTAINING PROTEIN"/>
    <property type="match status" value="1"/>
</dbReference>
<protein>
    <recommendedName>
        <fullName evidence="6">SP-RING-type domain-containing protein</fullName>
    </recommendedName>
</protein>
<keyword evidence="4" id="KW-0175">Coiled coil</keyword>
<feature type="domain" description="SP-RING-type" evidence="6">
    <location>
        <begin position="1157"/>
        <end position="1209"/>
    </location>
</feature>
<accession>A0A2T3B4U3</accession>
<dbReference type="GO" id="GO:0008270">
    <property type="term" value="F:zinc ion binding"/>
    <property type="evidence" value="ECO:0007669"/>
    <property type="project" value="UniProtKB-KW"/>
</dbReference>
<gene>
    <name evidence="7" type="ORF">M430DRAFT_27689</name>
</gene>
<dbReference type="GO" id="GO:0000785">
    <property type="term" value="C:chromatin"/>
    <property type="evidence" value="ECO:0007669"/>
    <property type="project" value="TreeGrafter"/>
</dbReference>
<feature type="region of interest" description="Disordered" evidence="5">
    <location>
        <begin position="1"/>
        <end position="288"/>
    </location>
</feature>
<keyword evidence="8" id="KW-1185">Reference proteome</keyword>
<feature type="compositionally biased region" description="Acidic residues" evidence="5">
    <location>
        <begin position="1268"/>
        <end position="1278"/>
    </location>
</feature>
<feature type="region of interest" description="Disordered" evidence="5">
    <location>
        <begin position="531"/>
        <end position="551"/>
    </location>
</feature>
<feature type="compositionally biased region" description="Polar residues" evidence="5">
    <location>
        <begin position="260"/>
        <end position="270"/>
    </location>
</feature>
<feature type="region of interest" description="Disordered" evidence="5">
    <location>
        <begin position="1253"/>
        <end position="1320"/>
    </location>
</feature>
<dbReference type="InParanoid" id="A0A2T3B4U3"/>
<feature type="compositionally biased region" description="Polar residues" evidence="5">
    <location>
        <begin position="1286"/>
        <end position="1301"/>
    </location>
</feature>
<feature type="compositionally biased region" description="Low complexity" evidence="5">
    <location>
        <begin position="863"/>
        <end position="879"/>
    </location>
</feature>
<evidence type="ECO:0000256" key="4">
    <source>
        <dbReference type="SAM" id="Coils"/>
    </source>
</evidence>
<feature type="region of interest" description="Disordered" evidence="5">
    <location>
        <begin position="638"/>
        <end position="696"/>
    </location>
</feature>
<sequence>MRRPPYKDGPPPASVRERDVDTSNATLNTFLGGARQKSWMTAAGAPVRPTPRPGISKASGPATSGEKTVTSIPPPPAPAPTLSHNSTSSGHTEAQQPNGQSERLTVNTNQPLAAAQGVSPLQSSSGSPQSQPLQSQRSTPVQFRDSQSPRITNGPRPYRNTQLQSQRPLSQEVQSSNVEAPGQSLSPLAQAPASVPTSQQPVEAAAEARTQEPQGQRISPILVSPSSPRTARENIPLPSTMIQNPGQLQSGGGNLPLPSTLIQHQAQSQLDDGAAVPSNPHKRQRTSTAVMPPLEPRVALIKRHIESVGGIQNLNNALEKPRFQLLTDACSKEDMFYVVLHQLFCLWDCHPSQLLNKPGLPRREIMTFSFKVLGQLIRDNEGLASSHLEWFSQFPSPFDDLMRTSDSYRRTVADIGIFLTKLVSDWVPLSNQCVTRGYPPLADELVNRLGILSPILQGVVFTATRRNLGLVDDRFGRQMEDIFSEDRRGLQELSARYNTARPPTEREIRERNQALANRYLTLVSQQRRYAAQKQLSGPTTSSTVAQPPVVPSSLRNQPFASNIGAAPLSLSNANSIGQDFRNPNPQNFIPTNNQQFGNQQAQPGRMTMMGSSNPSQITVPWRPPSVTGLRVNSASPGFASVQNRPMQSPGVESPGIQSPGIQSPGIQSPGIQSPGIQSPGIQSPAQQGFQWPSPTLRNNIHMQQSQNLPVLPNMNQNGMVALNSPQVVYPTNSIHSQSAMQQQHIRIVQQQQQLQQLQQLQQQQQSAGQYPQNHIASPISDQQWQLRTLIQRAMPPQQQQQQQQQQQHQQLHQHQQHQQQLQQQVVTMNRAAQLRSNSTPQARMPSRNNNNPAGGRHVPDLTPSNPQSQVSPQVSPSYSLPPDIMKHQLWVYTNTPPLQRPLVPPVGYVQPSQPTNPDLTALHQAHIRSPRLVAADLEYQIPEHDQSRRFYQSIKKFALEPAMIPATSAVSRFQFVVNEQDFPLIAVDKQSNMGPVPTREFRRGTLQYLLRCVQAQRDTTKFTTPEWVISDTAWPETVYLKINGEHLEVRRKIHHGKDLPVDITRYILPPSPDRVAANLIKVSTPRLHKALKPTVYFLAVEVIEILQHPQILDMCQQQRIPASQTLDGIKKSLTGPSDDDDDFAMVISDLSIDLADPFTARIFDIPVRGSSCLHRECFDLETFLLTRNSKPKQPGQPSLVDAWKCPLCGRDARPYSLLVDDFFVSVRAKLAEDNNLDVKAILISADGTWRPKPEAVPLKRKAAKDQAGDDDSGTDDDEATGREKTTTASAQASRAGSLQANGRSRGSRSMSGPAEVIELD</sequence>
<dbReference type="PANTHER" id="PTHR10782:SF4">
    <property type="entry name" value="TONALLI, ISOFORM E"/>
    <property type="match status" value="1"/>
</dbReference>
<evidence type="ECO:0000259" key="6">
    <source>
        <dbReference type="Pfam" id="PF02891"/>
    </source>
</evidence>
<evidence type="ECO:0000256" key="1">
    <source>
        <dbReference type="ARBA" id="ARBA00022723"/>
    </source>
</evidence>
<dbReference type="EMBL" id="KZ679010">
    <property type="protein sequence ID" value="PSS20669.1"/>
    <property type="molecule type" value="Genomic_DNA"/>
</dbReference>
<dbReference type="InterPro" id="IPR004181">
    <property type="entry name" value="Znf_MIZ"/>
</dbReference>
<dbReference type="GO" id="GO:0061665">
    <property type="term" value="F:SUMO ligase activity"/>
    <property type="evidence" value="ECO:0007669"/>
    <property type="project" value="TreeGrafter"/>
</dbReference>
<feature type="compositionally biased region" description="Polar residues" evidence="5">
    <location>
        <begin position="82"/>
        <end position="111"/>
    </location>
</feature>
<feature type="compositionally biased region" description="Polar residues" evidence="5">
    <location>
        <begin position="531"/>
        <end position="545"/>
    </location>
</feature>
<dbReference type="Gene3D" id="3.30.40.10">
    <property type="entry name" value="Zinc/RING finger domain, C3HC4 (zinc finger)"/>
    <property type="match status" value="1"/>
</dbReference>
<dbReference type="GeneID" id="36573772"/>
<keyword evidence="3" id="KW-0862">Zinc</keyword>
<feature type="compositionally biased region" description="Polar residues" evidence="5">
    <location>
        <begin position="61"/>
        <end position="71"/>
    </location>
</feature>
<reference evidence="7 8" key="1">
    <citation type="journal article" date="2018" name="New Phytol.">
        <title>Comparative genomics and transcriptomics depict ericoid mycorrhizal fungi as versatile saprotrophs and plant mutualists.</title>
        <authorList>
            <person name="Martino E."/>
            <person name="Morin E."/>
            <person name="Grelet G.A."/>
            <person name="Kuo A."/>
            <person name="Kohler A."/>
            <person name="Daghino S."/>
            <person name="Barry K.W."/>
            <person name="Cichocki N."/>
            <person name="Clum A."/>
            <person name="Dockter R.B."/>
            <person name="Hainaut M."/>
            <person name="Kuo R.C."/>
            <person name="LaButti K."/>
            <person name="Lindahl B.D."/>
            <person name="Lindquist E.A."/>
            <person name="Lipzen A."/>
            <person name="Khouja H.R."/>
            <person name="Magnuson J."/>
            <person name="Murat C."/>
            <person name="Ohm R.A."/>
            <person name="Singer S.W."/>
            <person name="Spatafora J.W."/>
            <person name="Wang M."/>
            <person name="Veneault-Fourrey C."/>
            <person name="Henrissat B."/>
            <person name="Grigoriev I.V."/>
            <person name="Martin F.M."/>
            <person name="Perotto S."/>
        </authorList>
    </citation>
    <scope>NUCLEOTIDE SEQUENCE [LARGE SCALE GENOMIC DNA]</scope>
    <source>
        <strain evidence="7 8">ATCC 22711</strain>
    </source>
</reference>
<feature type="compositionally biased region" description="Low complexity" evidence="5">
    <location>
        <begin position="797"/>
        <end position="824"/>
    </location>
</feature>
<evidence type="ECO:0000256" key="2">
    <source>
        <dbReference type="ARBA" id="ARBA00022771"/>
    </source>
</evidence>
<feature type="region of interest" description="Disordered" evidence="5">
    <location>
        <begin position="793"/>
        <end position="879"/>
    </location>
</feature>
<evidence type="ECO:0000313" key="8">
    <source>
        <dbReference type="Proteomes" id="UP000241818"/>
    </source>
</evidence>
<proteinExistence type="predicted"/>
<dbReference type="OrthoDB" id="27975at2759"/>
<dbReference type="PROSITE" id="PS00202">
    <property type="entry name" value="RUBREDOXIN"/>
    <property type="match status" value="1"/>
</dbReference>
<feature type="compositionally biased region" description="Polar residues" evidence="5">
    <location>
        <begin position="655"/>
        <end position="696"/>
    </location>
</feature>
<organism evidence="7 8">
    <name type="scientific">Amorphotheca resinae ATCC 22711</name>
    <dbReference type="NCBI Taxonomy" id="857342"/>
    <lineage>
        <taxon>Eukaryota</taxon>
        <taxon>Fungi</taxon>
        <taxon>Dikarya</taxon>
        <taxon>Ascomycota</taxon>
        <taxon>Pezizomycotina</taxon>
        <taxon>Leotiomycetes</taxon>
        <taxon>Helotiales</taxon>
        <taxon>Amorphothecaceae</taxon>
        <taxon>Amorphotheca</taxon>
    </lineage>
</organism>
<dbReference type="InterPro" id="IPR013083">
    <property type="entry name" value="Znf_RING/FYVE/PHD"/>
</dbReference>
<keyword evidence="1" id="KW-0479">Metal-binding</keyword>
<evidence type="ECO:0000313" key="7">
    <source>
        <dbReference type="EMBL" id="PSS20669.1"/>
    </source>
</evidence>
<feature type="compositionally biased region" description="Low complexity" evidence="5">
    <location>
        <begin position="1302"/>
        <end position="1312"/>
    </location>
</feature>
<evidence type="ECO:0000256" key="5">
    <source>
        <dbReference type="SAM" id="MobiDB-lite"/>
    </source>
</evidence>
<dbReference type="GO" id="GO:0016925">
    <property type="term" value="P:protein sumoylation"/>
    <property type="evidence" value="ECO:0007669"/>
    <property type="project" value="TreeGrafter"/>
</dbReference>
<feature type="compositionally biased region" description="Low complexity" evidence="5">
    <location>
        <begin position="116"/>
        <end position="136"/>
    </location>
</feature>
<keyword evidence="2" id="KW-0863">Zinc-finger</keyword>
<feature type="compositionally biased region" description="Polar residues" evidence="5">
    <location>
        <begin position="834"/>
        <end position="852"/>
    </location>
</feature>
<feature type="coiled-coil region" evidence="4">
    <location>
        <begin position="740"/>
        <end position="767"/>
    </location>
</feature>
<dbReference type="Pfam" id="PF02891">
    <property type="entry name" value="zf-MIZ"/>
    <property type="match status" value="1"/>
</dbReference>
<feature type="compositionally biased region" description="Polar residues" evidence="5">
    <location>
        <begin position="159"/>
        <end position="187"/>
    </location>
</feature>
<dbReference type="STRING" id="857342.A0A2T3B4U3"/>
<name>A0A2T3B4U3_AMORE</name>
<dbReference type="RefSeq" id="XP_024721939.1">
    <property type="nucleotide sequence ID" value="XM_024865691.1"/>
</dbReference>